<evidence type="ECO:0000313" key="2">
    <source>
        <dbReference type="Proteomes" id="UP000053144"/>
    </source>
</evidence>
<reference evidence="2" key="1">
    <citation type="journal article" date="2015" name="Proc. Natl. Acad. Sci. U.S.A.">
        <title>Genome sequencing of adzuki bean (Vigna angularis) provides insight into high starch and low fat accumulation and domestication.</title>
        <authorList>
            <person name="Yang K."/>
            <person name="Tian Z."/>
            <person name="Chen C."/>
            <person name="Luo L."/>
            <person name="Zhao B."/>
            <person name="Wang Z."/>
            <person name="Yu L."/>
            <person name="Li Y."/>
            <person name="Sun Y."/>
            <person name="Li W."/>
            <person name="Chen Y."/>
            <person name="Li Y."/>
            <person name="Zhang Y."/>
            <person name="Ai D."/>
            <person name="Zhao J."/>
            <person name="Shang C."/>
            <person name="Ma Y."/>
            <person name="Wu B."/>
            <person name="Wang M."/>
            <person name="Gao L."/>
            <person name="Sun D."/>
            <person name="Zhang P."/>
            <person name="Guo F."/>
            <person name="Wang W."/>
            <person name="Li Y."/>
            <person name="Wang J."/>
            <person name="Varshney R.K."/>
            <person name="Wang J."/>
            <person name="Ling H.Q."/>
            <person name="Wan P."/>
        </authorList>
    </citation>
    <scope>NUCLEOTIDE SEQUENCE</scope>
    <source>
        <strain evidence="2">cv. Jingnong 6</strain>
    </source>
</reference>
<dbReference type="Gramene" id="KOM58606">
    <property type="protein sequence ID" value="KOM58606"/>
    <property type="gene ID" value="LR48_Vigan11g164000"/>
</dbReference>
<name>A0A0L9VU43_PHAAN</name>
<evidence type="ECO:0000313" key="1">
    <source>
        <dbReference type="EMBL" id="KOM58606.1"/>
    </source>
</evidence>
<dbReference type="Proteomes" id="UP000053144">
    <property type="component" value="Chromosome 11"/>
</dbReference>
<accession>A0A0L9VU43</accession>
<sequence length="191" mass="21747">MELRGSYYPDLVRVFYFNLKVHNGIFHTRVKGVDIVLDNDIWTNVAHIPVLPNSQLIPSDFTEFNKVMSIMYKAKRLDSTPLSHPLLVSHIYGYKGIDVSSERAKPVLPNHKIGDNSLRQMGFIKQGNSYIHSDDCYYGDRGIVGSSLVRLRKCSEEKIILREVFEGSVSSFVKTQRRCKFISCGIKKGGF</sequence>
<proteinExistence type="predicted"/>
<gene>
    <name evidence="1" type="ORF">LR48_Vigan11g164000</name>
</gene>
<dbReference type="EMBL" id="CM003381">
    <property type="protein sequence ID" value="KOM58606.1"/>
    <property type="molecule type" value="Genomic_DNA"/>
</dbReference>
<dbReference type="AlphaFoldDB" id="A0A0L9VU43"/>
<organism evidence="1 2">
    <name type="scientific">Phaseolus angularis</name>
    <name type="common">Azuki bean</name>
    <name type="synonym">Vigna angularis</name>
    <dbReference type="NCBI Taxonomy" id="3914"/>
    <lineage>
        <taxon>Eukaryota</taxon>
        <taxon>Viridiplantae</taxon>
        <taxon>Streptophyta</taxon>
        <taxon>Embryophyta</taxon>
        <taxon>Tracheophyta</taxon>
        <taxon>Spermatophyta</taxon>
        <taxon>Magnoliopsida</taxon>
        <taxon>eudicotyledons</taxon>
        <taxon>Gunneridae</taxon>
        <taxon>Pentapetalae</taxon>
        <taxon>rosids</taxon>
        <taxon>fabids</taxon>
        <taxon>Fabales</taxon>
        <taxon>Fabaceae</taxon>
        <taxon>Papilionoideae</taxon>
        <taxon>50 kb inversion clade</taxon>
        <taxon>NPAAA clade</taxon>
        <taxon>indigoferoid/millettioid clade</taxon>
        <taxon>Phaseoleae</taxon>
        <taxon>Vigna</taxon>
    </lineage>
</organism>
<protein>
    <submittedName>
        <fullName evidence="1">Uncharacterized protein</fullName>
    </submittedName>
</protein>